<feature type="compositionally biased region" description="Pro residues" evidence="1">
    <location>
        <begin position="94"/>
        <end position="108"/>
    </location>
</feature>
<reference evidence="2" key="2">
    <citation type="submission" date="2024-04" db="UniProtKB">
        <authorList>
            <consortium name="Ensembl"/>
        </authorList>
    </citation>
    <scope>IDENTIFICATION</scope>
</reference>
<dbReference type="AlphaFoldDB" id="G3PZL4"/>
<feature type="region of interest" description="Disordered" evidence="1">
    <location>
        <begin position="1"/>
        <end position="108"/>
    </location>
</feature>
<evidence type="ECO:0000256" key="1">
    <source>
        <dbReference type="SAM" id="MobiDB-lite"/>
    </source>
</evidence>
<feature type="compositionally biased region" description="Gly residues" evidence="1">
    <location>
        <begin position="42"/>
        <end position="52"/>
    </location>
</feature>
<protein>
    <submittedName>
        <fullName evidence="2">Coiled-coil-helix-coiled-coil-helix domain containing 10</fullName>
    </submittedName>
</protein>
<dbReference type="Ensembl" id="ENSGACT00000023097.1">
    <property type="protein sequence ID" value="ENSGACP00000023054.1"/>
    <property type="gene ID" value="ENSGACG00000017449.1"/>
</dbReference>
<accession>G3PZL4</accession>
<dbReference type="Bgee" id="ENSGACG00000017449">
    <property type="expression patterns" value="Expressed in muscle tissue and 12 other cell types or tissues"/>
</dbReference>
<organism evidence="2">
    <name type="scientific">Gasterosteus aculeatus</name>
    <name type="common">Three-spined stickleback</name>
    <dbReference type="NCBI Taxonomy" id="69293"/>
    <lineage>
        <taxon>Eukaryota</taxon>
        <taxon>Metazoa</taxon>
        <taxon>Chordata</taxon>
        <taxon>Craniata</taxon>
        <taxon>Vertebrata</taxon>
        <taxon>Euteleostomi</taxon>
        <taxon>Actinopterygii</taxon>
        <taxon>Neopterygii</taxon>
        <taxon>Teleostei</taxon>
        <taxon>Neoteleostei</taxon>
        <taxon>Acanthomorphata</taxon>
        <taxon>Eupercaria</taxon>
        <taxon>Perciformes</taxon>
        <taxon>Cottioidei</taxon>
        <taxon>Gasterosteales</taxon>
        <taxon>Gasterosteidae</taxon>
        <taxon>Gasterosteus</taxon>
    </lineage>
</organism>
<name>G3PZL4_GASAC</name>
<sequence>MRHAPSSPAERWPEEAAATTPLQPGYFPCPGPRSSTSCCDGSGSGPGSGPDGPDGDHSCRGGSGLGCGPPPGQRPFGIRWWKQQRGAGKAHVPGAPPVGPGPARPVSL</sequence>
<reference evidence="2" key="1">
    <citation type="submission" date="2006-01" db="EMBL/GenBank/DDBJ databases">
        <authorList>
            <person name="Lindblad-Toh K."/>
            <person name="Mauceli E."/>
            <person name="Grabherr M."/>
            <person name="Chang J.L."/>
            <person name="Lander E.S."/>
        </authorList>
    </citation>
    <scope>NUCLEOTIDE SEQUENCE [LARGE SCALE GENOMIC DNA]</scope>
</reference>
<evidence type="ECO:0000313" key="2">
    <source>
        <dbReference type="Ensembl" id="ENSGACP00000023054.1"/>
    </source>
</evidence>
<proteinExistence type="predicted"/>